<dbReference type="Pfam" id="PF07237">
    <property type="entry name" value="DUF1428"/>
    <property type="match status" value="2"/>
</dbReference>
<sequence>MTFIQGFLVPVPEGNKAAYREMAASAVPMFEKHGMQRMVECWGDYLPRGETTDMYGAVMAEEGETVVFSWVDWGSREGWEKAHKAFSEDETMEMPKEMPFDGMRMVFAEFETVVETGTSGAGAYVQGCVIPVPKANREAYAEMARSASAVFQDYGALYTFDGWAEDIADGKVVDFKHGVKAKADEAVVFSFIEWPDRATLEAAMAKMHEDERMPAPGAMPFEGKRMIFGGFEPILDTGKA</sequence>
<dbReference type="Proteomes" id="UP000564378">
    <property type="component" value="Unassembled WGS sequence"/>
</dbReference>
<dbReference type="Gene3D" id="3.30.70.100">
    <property type="match status" value="2"/>
</dbReference>
<dbReference type="InterPro" id="IPR011008">
    <property type="entry name" value="Dimeric_a/b-barrel"/>
</dbReference>
<dbReference type="SUPFAM" id="SSF54909">
    <property type="entry name" value="Dimeric alpha+beta barrel"/>
    <property type="match status" value="2"/>
</dbReference>
<name>A0A842I0E0_9SPHN</name>
<accession>A0A842I0E0</accession>
<proteinExistence type="predicted"/>
<evidence type="ECO:0000313" key="2">
    <source>
        <dbReference type="Proteomes" id="UP000564378"/>
    </source>
</evidence>
<evidence type="ECO:0000313" key="1">
    <source>
        <dbReference type="EMBL" id="MBC2778595.1"/>
    </source>
</evidence>
<dbReference type="InterPro" id="IPR009874">
    <property type="entry name" value="DUF1428"/>
</dbReference>
<dbReference type="EMBL" id="JACJVJ010000002">
    <property type="protein sequence ID" value="MBC2778595.1"/>
    <property type="molecule type" value="Genomic_DNA"/>
</dbReference>
<comment type="caution">
    <text evidence="1">The sequence shown here is derived from an EMBL/GenBank/DDBJ whole genome shotgun (WGS) entry which is preliminary data.</text>
</comment>
<reference evidence="1 2" key="1">
    <citation type="submission" date="2020-08" db="EMBL/GenBank/DDBJ databases">
        <title>Draft genome sequence of Parasphingopyxis sp. GrpM-11.</title>
        <authorList>
            <person name="Oh J."/>
            <person name="Roh D.-H."/>
        </authorList>
    </citation>
    <scope>NUCLEOTIDE SEQUENCE [LARGE SCALE GENOMIC DNA]</scope>
    <source>
        <strain evidence="1 2">GrpM-11</strain>
    </source>
</reference>
<dbReference type="AlphaFoldDB" id="A0A842I0E0"/>
<dbReference type="RefSeq" id="WP_185801841.1">
    <property type="nucleotide sequence ID" value="NZ_JACJVJ010000002.1"/>
</dbReference>
<organism evidence="1 2">
    <name type="scientific">Parasphingopyxis marina</name>
    <dbReference type="NCBI Taxonomy" id="2761622"/>
    <lineage>
        <taxon>Bacteria</taxon>
        <taxon>Pseudomonadati</taxon>
        <taxon>Pseudomonadota</taxon>
        <taxon>Alphaproteobacteria</taxon>
        <taxon>Sphingomonadales</taxon>
        <taxon>Sphingomonadaceae</taxon>
        <taxon>Parasphingopyxis</taxon>
    </lineage>
</organism>
<gene>
    <name evidence="1" type="ORF">H6P80_13305</name>
</gene>
<protein>
    <submittedName>
        <fullName evidence="1">DUF1428 domain-containing protein</fullName>
    </submittedName>
</protein>
<keyword evidence="2" id="KW-1185">Reference proteome</keyword>